<dbReference type="EMBL" id="JBEPTQ010000001">
    <property type="protein sequence ID" value="MET4716241.1"/>
    <property type="molecule type" value="Genomic_DNA"/>
</dbReference>
<evidence type="ECO:0000259" key="1">
    <source>
        <dbReference type="Pfam" id="PF21834"/>
    </source>
</evidence>
<dbReference type="RefSeq" id="WP_354269941.1">
    <property type="nucleotide sequence ID" value="NZ_JBEPTQ010000001.1"/>
</dbReference>
<dbReference type="Proteomes" id="UP001549291">
    <property type="component" value="Unassembled WGS sequence"/>
</dbReference>
<organism evidence="2 3">
    <name type="scientific">Bradyrhizobium japonicum</name>
    <dbReference type="NCBI Taxonomy" id="375"/>
    <lineage>
        <taxon>Bacteria</taxon>
        <taxon>Pseudomonadati</taxon>
        <taxon>Pseudomonadota</taxon>
        <taxon>Alphaproteobacteria</taxon>
        <taxon>Hyphomicrobiales</taxon>
        <taxon>Nitrobacteraceae</taxon>
        <taxon>Bradyrhizobium</taxon>
    </lineage>
</organism>
<accession>A0ABV2RH26</accession>
<dbReference type="Pfam" id="PF21834">
    <property type="entry name" value="DUF6894"/>
    <property type="match status" value="1"/>
</dbReference>
<keyword evidence="3" id="KW-1185">Reference proteome</keyword>
<name>A0ABV2RH26_BRAJP</name>
<reference evidence="2 3" key="1">
    <citation type="submission" date="2024-06" db="EMBL/GenBank/DDBJ databases">
        <title>Genomic Encyclopedia of Type Strains, Phase V (KMG-V): Genome sequencing to study the core and pangenomes of soil and plant-associated prokaryotes.</title>
        <authorList>
            <person name="Whitman W."/>
        </authorList>
    </citation>
    <scope>NUCLEOTIDE SEQUENCE [LARGE SCALE GENOMIC DNA]</scope>
    <source>
        <strain evidence="2 3">USDA 160</strain>
    </source>
</reference>
<evidence type="ECO:0000313" key="3">
    <source>
        <dbReference type="Proteomes" id="UP001549291"/>
    </source>
</evidence>
<sequence length="180" mass="20123">MRRYYFDIREGDEIFPDEEGLEFSTIEKVQEEAARSLADMARDAVRALGGDSQKLSIEVRDESGPVLQLNSHSRSNGAGIEAASVAGLCSFCREPEFWFMVRRSPPRPRRPLVTESASCSRPLCQAEAMCEKCVQYDDKIARYRRLSLGINDRQTLDGIAVLIAQATDAKAVVHPFPPKD</sequence>
<dbReference type="InterPro" id="IPR054189">
    <property type="entry name" value="DUF6894"/>
</dbReference>
<proteinExistence type="predicted"/>
<comment type="caution">
    <text evidence="2">The sequence shown here is derived from an EMBL/GenBank/DDBJ whole genome shotgun (WGS) entry which is preliminary data.</text>
</comment>
<feature type="domain" description="DUF6894" evidence="1">
    <location>
        <begin position="3"/>
        <end position="67"/>
    </location>
</feature>
<gene>
    <name evidence="2" type="ORF">ABIF63_000344</name>
</gene>
<evidence type="ECO:0000313" key="2">
    <source>
        <dbReference type="EMBL" id="MET4716241.1"/>
    </source>
</evidence>
<protein>
    <recommendedName>
        <fullName evidence="1">DUF6894 domain-containing protein</fullName>
    </recommendedName>
</protein>